<name>A0ABU8V077_9NEIS</name>
<dbReference type="RefSeq" id="WP_307912062.1">
    <property type="nucleotide sequence ID" value="NZ_JAVFJF020000004.1"/>
</dbReference>
<accession>A0ABU8V077</accession>
<feature type="transmembrane region" description="Helical" evidence="3">
    <location>
        <begin position="1212"/>
        <end position="1233"/>
    </location>
</feature>
<evidence type="ECO:0000256" key="1">
    <source>
        <dbReference type="SAM" id="Coils"/>
    </source>
</evidence>
<sequence length="1413" mass="151758">MLASLPLNPSQALAPSEGQSHRAGLVGPPEGFRQLFPDEQLQVAETLRQAIVHHGDNSAAALEAMAALRQLARQEHQAQLRIAYQAESQRFICLIGDQAISSHACGPTLAQLNLRETPLLKPQNLSVFAHPLAAVCRMKTEAPPHQADALACLLQQDESHGPQLALFAGNQFLLRLPVRDISDADWRTAREAFADLPSDKPSGSPSGPALVPDRLLIEQPAASPWQDIKLAPLLPPPLDIGKLPQMERYPFNWLGRAKDMLVGGLPDPAYKTLADTASRLNAALSALPGLFAHAQERSRSLDASAAEMQDSVKQAENALSEAVGMLEALRQECASLDGQPAGQETVRELAGSARHAQAQLDELRAHLETLSQAEAPEGARGKWRMRMEAAADQIASKPTLSGKTFSAQDKLWLAQLQNALGERQPVTPHSLRDALAKLMLNGAPPPKLDTALLLLDAFYPGLSQARPDPAPLPQAEGFVIDPGSYAQLGEQRAKLLQTRDDKLCFLHLLNDAGKAAAQSLRKEQEAITASGEYKTTAAQRNIQVTALERFCLMRWRDPAGSAQKHAEKARSGLEASIDISGLDDLAMVDDSETTLDGVLFLLARSGVATVGHDGLQLNSEDFVAEDTQVGAEALQAYATLDSATRGQLQAAARQCLQLQHQLEHQAAHRGLPQLTFHAAVEQQKLLPQFKAHPDEHLAFFKQRAQLLQAYEGKLAQLAQLLSSLPKDGDASLAATLSQALEHVRAESQMFAAVLDAAAPLADVDRLQRASQLQKSESPKWESRLAAETQPFAGELAGINLKIYQLRSQAIKDTIQATANLSRLRADLQQNLDEAASILHDAYDPQGGKRIQDIIQENPRAAAAIRYQNLQQKLDSAQREISHRSAQFRLALLSLQQEERRANSAGGGGYPKDVYWSSWLASMMGDSVASLAGEQLDKPRDLLLQHQLALTGKSMSEARQDMLNCLAKLPSNPQRALEELGFTPRQLLAWASAYPQELAHLSSNLNHVYHALTATGKAAFLGDMFNTAWQRGTMDSVMQDALFGKREALVGIEEGQTLPPALIALLSMADWAPYAVGGVKGVLNQNIGGVLAGGVGATLLGTGVGAGIATAMLQFMGGAAQTQVEKGIADKVAEHRNINVAVNAVLNGMGLGSEASIGDRLKSMASYAMQREALRNAGTIGRDIAQAGKLGPMERALKEVSLTWKHASIGQKALLVAAAVAAPLAAGALLGLLAAGPLGWAAAGIIAACAMTASAALGTHSLWSTLTSWLMPGLDRAVQKELNDEILGQALQKARDTLARRVKEQQVSISQRQDIQPEALQSLAQQALDARLARLARDLQAEPGFADCTEAEIGLRFDQALLHAAPDDAPTFKLDDASEAFLQAGVDKALAMQIREKIEQSLKNAVRFQPAASM</sequence>
<proteinExistence type="predicted"/>
<evidence type="ECO:0000256" key="3">
    <source>
        <dbReference type="SAM" id="Phobius"/>
    </source>
</evidence>
<protein>
    <recommendedName>
        <fullName evidence="6">TTSS effector protein</fullName>
    </recommendedName>
</protein>
<evidence type="ECO:0000313" key="5">
    <source>
        <dbReference type="Proteomes" id="UP001224516"/>
    </source>
</evidence>
<evidence type="ECO:0000313" key="4">
    <source>
        <dbReference type="EMBL" id="MEJ8673855.1"/>
    </source>
</evidence>
<feature type="transmembrane region" description="Helical" evidence="3">
    <location>
        <begin position="1089"/>
        <end position="1112"/>
    </location>
</feature>
<dbReference type="EMBL" id="JAVFJF020000004">
    <property type="protein sequence ID" value="MEJ8673855.1"/>
    <property type="molecule type" value="Genomic_DNA"/>
</dbReference>
<feature type="coiled-coil region" evidence="1">
    <location>
        <begin position="859"/>
        <end position="886"/>
    </location>
</feature>
<feature type="coiled-coil region" evidence="1">
    <location>
        <begin position="312"/>
        <end position="373"/>
    </location>
</feature>
<reference evidence="4 5" key="1">
    <citation type="submission" date="2023-12" db="EMBL/GenBank/DDBJ databases">
        <title>Evaluation and characterization of a potential secondary metabolite violacein from indigenous Chromobacterium amazonense SAM215.</title>
        <authorList>
            <person name="Tarafdar M.R."/>
            <person name="Abedin S.M."/>
            <person name="Atiqua A."/>
            <person name="Saha A."/>
            <person name="Khan S.N."/>
        </authorList>
    </citation>
    <scope>NUCLEOTIDE SEQUENCE [LARGE SCALE GENOMIC DNA]</scope>
    <source>
        <strain evidence="4 5">SAM215</strain>
    </source>
</reference>
<keyword evidence="3" id="KW-0812">Transmembrane</keyword>
<evidence type="ECO:0008006" key="6">
    <source>
        <dbReference type="Google" id="ProtNLM"/>
    </source>
</evidence>
<keyword evidence="3" id="KW-0472">Membrane</keyword>
<keyword evidence="1" id="KW-0175">Coiled coil</keyword>
<keyword evidence="5" id="KW-1185">Reference proteome</keyword>
<evidence type="ECO:0000256" key="2">
    <source>
        <dbReference type="SAM" id="MobiDB-lite"/>
    </source>
</evidence>
<gene>
    <name evidence="4" type="ORF">QCL97_003880</name>
</gene>
<organism evidence="4 5">
    <name type="scientific">Chromobacterium amazonense</name>
    <dbReference type="NCBI Taxonomy" id="1382803"/>
    <lineage>
        <taxon>Bacteria</taxon>
        <taxon>Pseudomonadati</taxon>
        <taxon>Pseudomonadota</taxon>
        <taxon>Betaproteobacteria</taxon>
        <taxon>Neisseriales</taxon>
        <taxon>Chromobacteriaceae</taxon>
        <taxon>Chromobacterium</taxon>
    </lineage>
</organism>
<feature type="region of interest" description="Disordered" evidence="2">
    <location>
        <begin position="1"/>
        <end position="29"/>
    </location>
</feature>
<dbReference type="Proteomes" id="UP001224516">
    <property type="component" value="Unassembled WGS sequence"/>
</dbReference>
<feature type="transmembrane region" description="Helical" evidence="3">
    <location>
        <begin position="1239"/>
        <end position="1262"/>
    </location>
</feature>
<keyword evidence="3" id="KW-1133">Transmembrane helix</keyword>
<comment type="caution">
    <text evidence="4">The sequence shown here is derived from an EMBL/GenBank/DDBJ whole genome shotgun (WGS) entry which is preliminary data.</text>
</comment>